<accession>G6EKJ4</accession>
<dbReference type="CDD" id="cd03768">
    <property type="entry name" value="SR_ResInv"/>
    <property type="match status" value="1"/>
</dbReference>
<dbReference type="PANTHER" id="PTHR30461:SF2">
    <property type="entry name" value="SERINE RECOMBINASE PINE-RELATED"/>
    <property type="match status" value="1"/>
</dbReference>
<dbReference type="Gene3D" id="3.40.50.1390">
    <property type="entry name" value="Resolvase, N-terminal catalytic domain"/>
    <property type="match status" value="1"/>
</dbReference>
<keyword evidence="1" id="KW-0229">DNA integration</keyword>
<dbReference type="GO" id="GO:0000150">
    <property type="term" value="F:DNA strand exchange activity"/>
    <property type="evidence" value="ECO:0007669"/>
    <property type="project" value="InterPro"/>
</dbReference>
<feature type="domain" description="Resolvase/invertase-type recombinase catalytic" evidence="5">
    <location>
        <begin position="1"/>
        <end position="135"/>
    </location>
</feature>
<dbReference type="RefSeq" id="WP_007015772.1">
    <property type="nucleotide sequence ID" value="NZ_AGFM01000095.1"/>
</dbReference>
<evidence type="ECO:0000313" key="6">
    <source>
        <dbReference type="EMBL" id="EHJ58176.1"/>
    </source>
</evidence>
<evidence type="ECO:0000256" key="3">
    <source>
        <dbReference type="ARBA" id="ARBA00023172"/>
    </source>
</evidence>
<feature type="active site" description="O-(5'-phospho-DNA)-serine intermediate" evidence="4">
    <location>
        <position position="9"/>
    </location>
</feature>
<evidence type="ECO:0000256" key="1">
    <source>
        <dbReference type="ARBA" id="ARBA00022908"/>
    </source>
</evidence>
<dbReference type="KEGG" id="npn:JI59_25450"/>
<dbReference type="InterPro" id="IPR050639">
    <property type="entry name" value="SSR_resolvase"/>
</dbReference>
<dbReference type="PATRIC" id="fig|1088721.3.peg.4776"/>
<reference evidence="6 7" key="1">
    <citation type="journal article" date="2012" name="J. Bacteriol.">
        <title>Genome sequence of benzo(a)pyrene-degrading bacterium Novosphingobium pentaromativorans US6-1.</title>
        <authorList>
            <person name="Luo Y.R."/>
            <person name="Kang S.G."/>
            <person name="Kim S.J."/>
            <person name="Kim M.R."/>
            <person name="Li N."/>
            <person name="Lee J.H."/>
            <person name="Kwon K.K."/>
        </authorList>
    </citation>
    <scope>NUCLEOTIDE SEQUENCE [LARGE SCALE GENOMIC DNA]</scope>
    <source>
        <strain evidence="6 7">US6-1</strain>
    </source>
</reference>
<dbReference type="AlphaFoldDB" id="G6EKJ4"/>
<dbReference type="SUPFAM" id="SSF53041">
    <property type="entry name" value="Resolvase-like"/>
    <property type="match status" value="1"/>
</dbReference>
<dbReference type="Pfam" id="PF00239">
    <property type="entry name" value="Resolvase"/>
    <property type="match status" value="1"/>
</dbReference>
<organism evidence="6 7">
    <name type="scientific">Novosphingobium pentaromativorans US6-1</name>
    <dbReference type="NCBI Taxonomy" id="1088721"/>
    <lineage>
        <taxon>Bacteria</taxon>
        <taxon>Pseudomonadati</taxon>
        <taxon>Pseudomonadota</taxon>
        <taxon>Alphaproteobacteria</taxon>
        <taxon>Sphingomonadales</taxon>
        <taxon>Sphingomonadaceae</taxon>
        <taxon>Novosphingobium</taxon>
    </lineage>
</organism>
<evidence type="ECO:0000259" key="5">
    <source>
        <dbReference type="PROSITE" id="PS51736"/>
    </source>
</evidence>
<keyword evidence="7" id="KW-1185">Reference proteome</keyword>
<evidence type="ECO:0000256" key="4">
    <source>
        <dbReference type="PIRSR" id="PIRSR606118-50"/>
    </source>
</evidence>
<dbReference type="GO" id="GO:0003677">
    <property type="term" value="F:DNA binding"/>
    <property type="evidence" value="ECO:0007669"/>
    <property type="project" value="UniProtKB-KW"/>
</dbReference>
<dbReference type="InterPro" id="IPR006118">
    <property type="entry name" value="Recombinase_CS"/>
</dbReference>
<dbReference type="InterPro" id="IPR036162">
    <property type="entry name" value="Resolvase-like_N_sf"/>
</dbReference>
<dbReference type="PROSITE" id="PS51736">
    <property type="entry name" value="RECOMBINASES_3"/>
    <property type="match status" value="1"/>
</dbReference>
<dbReference type="EMBL" id="AGFM01000095">
    <property type="protein sequence ID" value="EHJ58176.1"/>
    <property type="molecule type" value="Genomic_DNA"/>
</dbReference>
<keyword evidence="2" id="KW-0238">DNA-binding</keyword>
<sequence>MKLGYVRTSTGEASLAAQLQAIRAAGAVRIWEDHGISGSAVLKPAYMEMCEYARPGDEIIVWRLDRLSRSLITLICELQALGERQVEFRSLCEGIDTTAPEGRAFFRTVSAFTTFGQDVQRERAEAEMGMGAARLEE</sequence>
<dbReference type="Proteomes" id="UP000004030">
    <property type="component" value="Unassembled WGS sequence"/>
</dbReference>
<protein>
    <submittedName>
        <fullName evidence="6">Resolvase domain-containing protein</fullName>
    </submittedName>
</protein>
<dbReference type="InterPro" id="IPR006119">
    <property type="entry name" value="Resolv_N"/>
</dbReference>
<dbReference type="PROSITE" id="PS00398">
    <property type="entry name" value="RECOMBINASES_2"/>
    <property type="match status" value="1"/>
</dbReference>
<proteinExistence type="predicted"/>
<dbReference type="SMART" id="SM00857">
    <property type="entry name" value="Resolvase"/>
    <property type="match status" value="1"/>
</dbReference>
<dbReference type="OrthoDB" id="114045at2"/>
<dbReference type="PANTHER" id="PTHR30461">
    <property type="entry name" value="DNA-INVERTASE FROM LAMBDOID PROPHAGE"/>
    <property type="match status" value="1"/>
</dbReference>
<keyword evidence="3" id="KW-0233">DNA recombination</keyword>
<evidence type="ECO:0000313" key="7">
    <source>
        <dbReference type="Proteomes" id="UP000004030"/>
    </source>
</evidence>
<dbReference type="eggNOG" id="COG1961">
    <property type="taxonomic scope" value="Bacteria"/>
</dbReference>
<comment type="caution">
    <text evidence="6">The sequence shown here is derived from an EMBL/GenBank/DDBJ whole genome shotgun (WGS) entry which is preliminary data.</text>
</comment>
<name>G6EKJ4_9SPHN</name>
<gene>
    <name evidence="6" type="ORF">NSU_4865</name>
</gene>
<dbReference type="GO" id="GO:0015074">
    <property type="term" value="P:DNA integration"/>
    <property type="evidence" value="ECO:0007669"/>
    <property type="project" value="UniProtKB-KW"/>
</dbReference>
<evidence type="ECO:0000256" key="2">
    <source>
        <dbReference type="ARBA" id="ARBA00023125"/>
    </source>
</evidence>